<protein>
    <submittedName>
        <fullName evidence="1">Uncharacterized protein</fullName>
    </submittedName>
</protein>
<gene>
    <name evidence="1" type="ORF">EJC51_17275</name>
</gene>
<dbReference type="RefSeq" id="WP_126271898.1">
    <property type="nucleotide sequence ID" value="NZ_CP034463.1"/>
</dbReference>
<organism evidence="1 2">
    <name type="scientific">Streptomyces aquilus</name>
    <dbReference type="NCBI Taxonomy" id="2548456"/>
    <lineage>
        <taxon>Bacteria</taxon>
        <taxon>Bacillati</taxon>
        <taxon>Actinomycetota</taxon>
        <taxon>Actinomycetes</taxon>
        <taxon>Kitasatosporales</taxon>
        <taxon>Streptomycetaceae</taxon>
        <taxon>Streptomyces</taxon>
    </lineage>
</organism>
<evidence type="ECO:0000313" key="1">
    <source>
        <dbReference type="EMBL" id="AZP17702.1"/>
    </source>
</evidence>
<dbReference type="AlphaFoldDB" id="A0A3Q9C2G9"/>
<dbReference type="KEGG" id="saqu:EJC51_17275"/>
<evidence type="ECO:0000313" key="2">
    <source>
        <dbReference type="Proteomes" id="UP000280197"/>
    </source>
</evidence>
<proteinExistence type="predicted"/>
<accession>A0A3Q9C2G9</accession>
<reference evidence="1 2" key="1">
    <citation type="submission" date="2018-12" db="EMBL/GenBank/DDBJ databases">
        <authorList>
            <person name="Li K."/>
        </authorList>
    </citation>
    <scope>NUCLEOTIDE SEQUENCE [LARGE SCALE GENOMIC DNA]</scope>
    <source>
        <strain evidence="2">CR22</strain>
    </source>
</reference>
<dbReference type="EMBL" id="CP034463">
    <property type="protein sequence ID" value="AZP17702.1"/>
    <property type="molecule type" value="Genomic_DNA"/>
</dbReference>
<keyword evidence="2" id="KW-1185">Reference proteome</keyword>
<dbReference type="Proteomes" id="UP000280197">
    <property type="component" value="Chromosome"/>
</dbReference>
<name>A0A3Q9C2G9_9ACTN</name>
<sequence>MINLLIGALGGALSTILVSACVACTRGGQQLLTWLLSYPQRRRVKSQAQAGLGQGSRAWLTGPIEDDTFDTEINVEGRVLDLPQDHEVWIVHRIPNSTEVWPKEKLTLDASGWFKVTTLEGGRSRSMAVVVLLTSKHVSQEFDAWFQQGRQTGRFPSVELPSSARVLASAVVRSQPVP</sequence>